<dbReference type="EMBL" id="AWXR01000034">
    <property type="protein sequence ID" value="ERM82037.1"/>
    <property type="molecule type" value="Genomic_DNA"/>
</dbReference>
<dbReference type="Proteomes" id="UP000016843">
    <property type="component" value="Unassembled WGS sequence"/>
</dbReference>
<evidence type="ECO:0000313" key="1">
    <source>
        <dbReference type="EMBL" id="ERM82037.1"/>
    </source>
</evidence>
<reference evidence="1 2" key="1">
    <citation type="journal article" date="2013" name="Genome Announc.">
        <title>Draft Genome Sequence of the Psychrophilic and Alkaliphilic Rhodonellum psychrophilum Strain GCM71T.</title>
        <authorList>
            <person name="Hauptmann A.L."/>
            <person name="Glaring M.A."/>
            <person name="Hallin P.F."/>
            <person name="Prieme A."/>
            <person name="Stougaard P."/>
        </authorList>
    </citation>
    <scope>NUCLEOTIDE SEQUENCE [LARGE SCALE GENOMIC DNA]</scope>
    <source>
        <strain evidence="1 2">GCM71</strain>
    </source>
</reference>
<evidence type="ECO:0000313" key="2">
    <source>
        <dbReference type="Proteomes" id="UP000016843"/>
    </source>
</evidence>
<proteinExistence type="predicted"/>
<gene>
    <name evidence="1" type="ORF">P872_08645</name>
</gene>
<name>U5C1J4_9BACT</name>
<protein>
    <submittedName>
        <fullName evidence="1">Uncharacterized protein</fullName>
    </submittedName>
</protein>
<keyword evidence="2" id="KW-1185">Reference proteome</keyword>
<dbReference type="AlphaFoldDB" id="U5C1J4"/>
<sequence>MSGEANESFRMIIKRFFFDSWTKIIETRAGKNDKTSRLAISMVIKV</sequence>
<accession>U5C1J4</accession>
<comment type="caution">
    <text evidence="1">The sequence shown here is derived from an EMBL/GenBank/DDBJ whole genome shotgun (WGS) entry which is preliminary data.</text>
</comment>
<organism evidence="1 2">
    <name type="scientific">Rhodonellum psychrophilum GCM71 = DSM 17998</name>
    <dbReference type="NCBI Taxonomy" id="1123057"/>
    <lineage>
        <taxon>Bacteria</taxon>
        <taxon>Pseudomonadati</taxon>
        <taxon>Bacteroidota</taxon>
        <taxon>Cytophagia</taxon>
        <taxon>Cytophagales</taxon>
        <taxon>Cytophagaceae</taxon>
        <taxon>Rhodonellum</taxon>
    </lineage>
</organism>